<gene>
    <name evidence="2" type="ORF">IAB26_16010</name>
</gene>
<proteinExistence type="predicted"/>
<feature type="transmembrane region" description="Helical" evidence="1">
    <location>
        <begin position="240"/>
        <end position="264"/>
    </location>
</feature>
<sequence length="411" mass="46951">MWRLVGYEWKRILGSRMTRLVLLGCVLFLAFCVYSQIQQIQAWDENGKPLNGLEAARHLRDVRKEENLTQSRIQEIMEEYLEYTEGERTGSGEESLEFLSEQLYTSYYLQNQELLQLLSGTYQLFGEDVSTKESFQQNLYRDFYQVRRENVANWLTNAEGRGEVMPLEREYWLSKDQKVGVYRYGYYEGWRKVLDASGWALVIMMAISVGIAPIFAGECQSKFDSILLCMKHGRGRLIRAKLFAAFLYTSAVYWGILLGVWAVYLGILGTEGGGLPIQIYYQSRPVSFDLTMNQAAVLTAFLGYLANLAMMGIVLEMSSIMKHTYGVIVCAFLGMIIPSFLFPNMGGYLWQHVLALIPAKITDFSFQSYLAYSAGGKVWTLPTMLVMVDLIGAAAMGSFAYVRFRRHQVNR</sequence>
<evidence type="ECO:0000313" key="2">
    <source>
        <dbReference type="EMBL" id="HIQ98054.1"/>
    </source>
</evidence>
<accession>A0A9D0ZYG7</accession>
<feature type="transmembrane region" description="Helical" evidence="1">
    <location>
        <begin position="379"/>
        <end position="402"/>
    </location>
</feature>
<name>A0A9D0ZYG7_9FIRM</name>
<protein>
    <submittedName>
        <fullName evidence="2">Uncharacterized protein</fullName>
    </submittedName>
</protein>
<reference evidence="2" key="1">
    <citation type="submission" date="2020-10" db="EMBL/GenBank/DDBJ databases">
        <authorList>
            <person name="Gilroy R."/>
        </authorList>
    </citation>
    <scope>NUCLEOTIDE SEQUENCE</scope>
    <source>
        <strain evidence="2">ChiSjej3B21-11622</strain>
    </source>
</reference>
<feature type="transmembrane region" description="Helical" evidence="1">
    <location>
        <begin position="295"/>
        <end position="315"/>
    </location>
</feature>
<evidence type="ECO:0000313" key="3">
    <source>
        <dbReference type="Proteomes" id="UP000886886"/>
    </source>
</evidence>
<dbReference type="AlphaFoldDB" id="A0A9D0ZYG7"/>
<feature type="transmembrane region" description="Helical" evidence="1">
    <location>
        <begin position="324"/>
        <end position="342"/>
    </location>
</feature>
<organism evidence="2 3">
    <name type="scientific">Candidatus Limivivens merdigallinarum</name>
    <dbReference type="NCBI Taxonomy" id="2840859"/>
    <lineage>
        <taxon>Bacteria</taxon>
        <taxon>Bacillati</taxon>
        <taxon>Bacillota</taxon>
        <taxon>Clostridia</taxon>
        <taxon>Lachnospirales</taxon>
        <taxon>Lachnospiraceae</taxon>
        <taxon>Lachnospiraceae incertae sedis</taxon>
        <taxon>Candidatus Limivivens</taxon>
    </lineage>
</organism>
<feature type="transmembrane region" description="Helical" evidence="1">
    <location>
        <begin position="198"/>
        <end position="219"/>
    </location>
</feature>
<keyword evidence="1" id="KW-0472">Membrane</keyword>
<keyword evidence="1" id="KW-1133">Transmembrane helix</keyword>
<evidence type="ECO:0000256" key="1">
    <source>
        <dbReference type="SAM" id="Phobius"/>
    </source>
</evidence>
<dbReference type="EMBL" id="DVFT01000231">
    <property type="protein sequence ID" value="HIQ98054.1"/>
    <property type="molecule type" value="Genomic_DNA"/>
</dbReference>
<keyword evidence="1" id="KW-0812">Transmembrane</keyword>
<reference evidence="2" key="2">
    <citation type="journal article" date="2021" name="PeerJ">
        <title>Extensive microbial diversity within the chicken gut microbiome revealed by metagenomics and culture.</title>
        <authorList>
            <person name="Gilroy R."/>
            <person name="Ravi A."/>
            <person name="Getino M."/>
            <person name="Pursley I."/>
            <person name="Horton D.L."/>
            <person name="Alikhan N.F."/>
            <person name="Baker D."/>
            <person name="Gharbi K."/>
            <person name="Hall N."/>
            <person name="Watson M."/>
            <person name="Adriaenssens E.M."/>
            <person name="Foster-Nyarko E."/>
            <person name="Jarju S."/>
            <person name="Secka A."/>
            <person name="Antonio M."/>
            <person name="Oren A."/>
            <person name="Chaudhuri R.R."/>
            <person name="La Ragione R."/>
            <person name="Hildebrand F."/>
            <person name="Pallen M.J."/>
        </authorList>
    </citation>
    <scope>NUCLEOTIDE SEQUENCE</scope>
    <source>
        <strain evidence="2">ChiSjej3B21-11622</strain>
    </source>
</reference>
<dbReference type="Proteomes" id="UP000886886">
    <property type="component" value="Unassembled WGS sequence"/>
</dbReference>
<comment type="caution">
    <text evidence="2">The sequence shown here is derived from an EMBL/GenBank/DDBJ whole genome shotgun (WGS) entry which is preliminary data.</text>
</comment>